<evidence type="ECO:0000313" key="1">
    <source>
        <dbReference type="EMBL" id="AJG74227.1"/>
    </source>
</evidence>
<organism evidence="3 5">
    <name type="scientific">Bacillus thuringiensis</name>
    <dbReference type="NCBI Taxonomy" id="1428"/>
    <lineage>
        <taxon>Bacteria</taxon>
        <taxon>Bacillati</taxon>
        <taxon>Bacillota</taxon>
        <taxon>Bacilli</taxon>
        <taxon>Bacillales</taxon>
        <taxon>Bacillaceae</taxon>
        <taxon>Bacillus</taxon>
        <taxon>Bacillus cereus group</taxon>
    </lineage>
</organism>
<name>A0A0B5NLL2_BACTU</name>
<keyword evidence="3" id="KW-0614">Plasmid</keyword>
<gene>
    <name evidence="1" type="ORF">BF38_5704</name>
    <name evidence="2" type="ORF">FO599_00150</name>
    <name evidence="3" type="ORF">FOC89_02340</name>
</gene>
<evidence type="ECO:0000313" key="2">
    <source>
        <dbReference type="EMBL" id="MDR4174538.1"/>
    </source>
</evidence>
<accession>A0A0B5NLL2</accession>
<evidence type="ECO:0000313" key="4">
    <source>
        <dbReference type="Proteomes" id="UP000031876"/>
    </source>
</evidence>
<dbReference type="Gene3D" id="3.40.1350.10">
    <property type="match status" value="2"/>
</dbReference>
<evidence type="ECO:0000313" key="5">
    <source>
        <dbReference type="Proteomes" id="UP000501107"/>
    </source>
</evidence>
<dbReference type="Gene3D" id="1.10.10.60">
    <property type="entry name" value="Homeodomain-like"/>
    <property type="match status" value="1"/>
</dbReference>
<dbReference type="Proteomes" id="UP001181533">
    <property type="component" value="Unassembled WGS sequence"/>
</dbReference>
<reference evidence="2" key="2">
    <citation type="submission" date="2019-07" db="EMBL/GenBank/DDBJ databases">
        <title>Phylogenomic Reclassification of ATCC Bacillus Strains and Various Taxa within the Genus Bacillus.</title>
        <authorList>
            <person name="Riojas M.A."/>
            <person name="Frank A.M."/>
            <person name="Fenn S.L."/>
            <person name="King S.P."/>
            <person name="Brower S.M."/>
            <person name="Hazbon M.H."/>
        </authorList>
    </citation>
    <scope>NUCLEOTIDE SEQUENCE</scope>
    <source>
        <strain evidence="2">ATCC 35646</strain>
    </source>
</reference>
<geneLocation type="plasmid" evidence="3 5">
    <name>unnamed3</name>
</geneLocation>
<geneLocation type="plasmid" evidence="1 4">
    <name>2</name>
</geneLocation>
<dbReference type="EMBL" id="CP053979">
    <property type="protein sequence ID" value="QKH22841.1"/>
    <property type="molecule type" value="Genomic_DNA"/>
</dbReference>
<evidence type="ECO:0000313" key="3">
    <source>
        <dbReference type="EMBL" id="QKH22841.1"/>
    </source>
</evidence>
<reference evidence="1 4" key="1">
    <citation type="journal article" date="2015" name="Genome Announc.">
        <title>Complete genome sequences for 35 biothreat assay-relevant bacillus species.</title>
        <authorList>
            <person name="Johnson S.L."/>
            <person name="Daligault H.E."/>
            <person name="Davenport K.W."/>
            <person name="Jaissle J."/>
            <person name="Frey K.G."/>
            <person name="Ladner J.T."/>
            <person name="Broomall S.M."/>
            <person name="Bishop-Lilly K.A."/>
            <person name="Bruce D.C."/>
            <person name="Gibbons H.S."/>
            <person name="Coyne S.R."/>
            <person name="Lo C.C."/>
            <person name="Meincke L."/>
            <person name="Munk A.C."/>
            <person name="Koroleva G.I."/>
            <person name="Rosenzweig C.N."/>
            <person name="Palacios G.F."/>
            <person name="Redden C.L."/>
            <person name="Minogue T.D."/>
            <person name="Chain P.S."/>
        </authorList>
    </citation>
    <scope>NUCLEOTIDE SEQUENCE [LARGE SCALE GENOMIC DNA]</scope>
    <source>
        <strain evidence="1 4">HD1011</strain>
        <plasmid evidence="1 4">2</plasmid>
    </source>
</reference>
<dbReference type="GO" id="GO:0003677">
    <property type="term" value="F:DNA binding"/>
    <property type="evidence" value="ECO:0007669"/>
    <property type="project" value="UniProtKB-KW"/>
</dbReference>
<dbReference type="RefSeq" id="WP_000003987.1">
    <property type="nucleotide sequence ID" value="NZ_CP009334.1"/>
</dbReference>
<dbReference type="EMBL" id="CP009334">
    <property type="protein sequence ID" value="AJG74227.1"/>
    <property type="molecule type" value="Genomic_DNA"/>
</dbReference>
<dbReference type="AlphaFoldDB" id="A0A0B5NLL2"/>
<sequence>MSERLCSVEGCVGKHQARGLCSKHYTEYRRSLQPKKPKFTIPKEELVKLYVEDGLNDKQIAELKGTYPLKVSKLREKYGIAKRTLKDVIPKEELYELYVMNGLTDIQIAKLKNVGDTTIFRLRNEYGIESSHRSYLTQEQLYQLYVVDGLYDEEIAKLTGYHKDSISKWRRDYGIKAHSRKGTKKKGTKRRSIIVKEQLYRLYTIDGLTDKQIAEQIGITSSHVSYLRKSRGIETRPTIVAKSIPYVESVLTKLGFQVTNIREIKYNATHDLLLNDKIRIDVRTTESLQRNNTELKFKLLDSDDSNLKTSDIRFRVSSGRTKRDLHLTCEYIICVGYLNEKPHCWVIPSKDLRKDLQGISISPYAENSKYEIYAEAWNLIKPVKKEILTKKELERLYVKENLSDSRIAKRVGVSTATIGNLRRAYGIEAKRDIQEMSKQELEKLYVEEGLTDKEIAERKGTYPTKIRRLREKYGIETKSRATISKEELTKLYVDEGMSDKEIAKQKDVSLETVYRLRREYGIKSRPSVPILTKEQLYQLYVVQRLSDSKIGDIYKVSKKTIAKLRKEYNIETNPTISLVTKEQLHHLYVEKEMSDGQIGKLFGVTRESILKYRNKYGIATRLTIANKAIQDVGNHLVQLGFHVVNIRGVDYASFYDLLLNNRLRIDIKATEYVTKDGFFKFKLLDKDESNYIGSNSRLIVDSGRTKRNLHDTCDFVICVGYYNNKPYTWVIPSKDLRKDLQGITINPNLENSRYLRYSEAWHLLR</sequence>
<dbReference type="InterPro" id="IPR011856">
    <property type="entry name" value="tRNA_endonuc-like_dom_sf"/>
</dbReference>
<dbReference type="KEGG" id="btw:BF38_5704"/>
<reference evidence="3 5" key="3">
    <citation type="submission" date="2020-05" db="EMBL/GenBank/DDBJ databases">
        <title>FDA dAtabase for Regulatory Grade micrObial Sequences (FDA-ARGOS): Supporting development and validation of Infectious Disease Dx tests.</title>
        <authorList>
            <person name="Nelson B."/>
            <person name="Plummer A."/>
            <person name="Tallon L."/>
            <person name="Sadzewicz L."/>
            <person name="Zhao X."/>
            <person name="Vavikolanu K."/>
            <person name="Mehta A."/>
            <person name="Aluvathingal J."/>
            <person name="Nadendla S."/>
            <person name="Myers T."/>
            <person name="Yan Y."/>
            <person name="Sichtig H."/>
        </authorList>
    </citation>
    <scope>NUCLEOTIDE SEQUENCE [LARGE SCALE GENOMIC DNA]</scope>
    <source>
        <strain evidence="3 5">FDAARGOS_795</strain>
        <plasmid evidence="3 5">unnamed3</plasmid>
    </source>
</reference>
<dbReference type="Proteomes" id="UP000501107">
    <property type="component" value="Plasmid unnamed3"/>
</dbReference>
<keyword evidence="3" id="KW-0238">DNA-binding</keyword>
<dbReference type="EMBL" id="VKQN01000001">
    <property type="protein sequence ID" value="MDR4174538.1"/>
    <property type="molecule type" value="Genomic_DNA"/>
</dbReference>
<protein>
    <submittedName>
        <fullName evidence="2 3">DNA-binding transcriptional regulator</fullName>
    </submittedName>
    <submittedName>
        <fullName evidence="1">RNA polymerase sigma factor, sigma-70 family protein</fullName>
    </submittedName>
</protein>
<dbReference type="Proteomes" id="UP000031876">
    <property type="component" value="Plasmid 2"/>
</dbReference>
<proteinExistence type="predicted"/>